<organism evidence="1 2">
    <name type="scientific">Ixodes persulcatus</name>
    <name type="common">Taiga tick</name>
    <dbReference type="NCBI Taxonomy" id="34615"/>
    <lineage>
        <taxon>Eukaryota</taxon>
        <taxon>Metazoa</taxon>
        <taxon>Ecdysozoa</taxon>
        <taxon>Arthropoda</taxon>
        <taxon>Chelicerata</taxon>
        <taxon>Arachnida</taxon>
        <taxon>Acari</taxon>
        <taxon>Parasitiformes</taxon>
        <taxon>Ixodida</taxon>
        <taxon>Ixodoidea</taxon>
        <taxon>Ixodidae</taxon>
        <taxon>Ixodinae</taxon>
        <taxon>Ixodes</taxon>
    </lineage>
</organism>
<gene>
    <name evidence="1" type="ORF">HPB47_026706</name>
</gene>
<accession>A0AC60PZ65</accession>
<evidence type="ECO:0000313" key="1">
    <source>
        <dbReference type="EMBL" id="KAG0426169.1"/>
    </source>
</evidence>
<proteinExistence type="predicted"/>
<evidence type="ECO:0000313" key="2">
    <source>
        <dbReference type="Proteomes" id="UP000805193"/>
    </source>
</evidence>
<sequence>MKPPDAEKELLRKWRRAEADRQPGKSVKLELEATFSHLVTPHPTHITQAERQLVLYQGNHYFLSLYPTQSQTTRVTLPSSKIESYSKLKPASQSESTVTYGPYEKVQPLSETVLPASAMDVYYRDEIGNISTSHMKVLDDSVELDIRPRFPLFGGWKTHYVLGYYVPTYEYLYNSGKLLLGLHFKVFFRCDNYVLQMRFVDHIFDDSVIDKASVRIILPEGARDIKLKTPFPVTRLDDRRHYTYLDTVGRPVIVLEKSNLVEQHIQNFEVHYKFKKLLMLQEPLLVVVVLYLLFLLVVIYVRLDFTISKDPAQESKLQVGGLLEKVASLQDRRADVYAQYDAALGKYKASKDSVGYQAAVKRLNGEHKTHTQSLADCLAKLKQEGAEAAEAVSELQRLDKHLKEQFQQQMALLDKLMGGKMSKQQFVEAEAAIQRKKEELADKMHSLTASL</sequence>
<protein>
    <submittedName>
        <fullName evidence="1">Uncharacterized protein</fullName>
    </submittedName>
</protein>
<dbReference type="Proteomes" id="UP000805193">
    <property type="component" value="Unassembled WGS sequence"/>
</dbReference>
<name>A0AC60PZ65_IXOPE</name>
<keyword evidence="2" id="KW-1185">Reference proteome</keyword>
<dbReference type="EMBL" id="JABSTQ010009752">
    <property type="protein sequence ID" value="KAG0426169.1"/>
    <property type="molecule type" value="Genomic_DNA"/>
</dbReference>
<comment type="caution">
    <text evidence="1">The sequence shown here is derived from an EMBL/GenBank/DDBJ whole genome shotgun (WGS) entry which is preliminary data.</text>
</comment>
<reference evidence="1 2" key="1">
    <citation type="journal article" date="2020" name="Cell">
        <title>Large-Scale Comparative Analyses of Tick Genomes Elucidate Their Genetic Diversity and Vector Capacities.</title>
        <authorList>
            <consortium name="Tick Genome and Microbiome Consortium (TIGMIC)"/>
            <person name="Jia N."/>
            <person name="Wang J."/>
            <person name="Shi W."/>
            <person name="Du L."/>
            <person name="Sun Y."/>
            <person name="Zhan W."/>
            <person name="Jiang J.F."/>
            <person name="Wang Q."/>
            <person name="Zhang B."/>
            <person name="Ji P."/>
            <person name="Bell-Sakyi L."/>
            <person name="Cui X.M."/>
            <person name="Yuan T.T."/>
            <person name="Jiang B.G."/>
            <person name="Yang W.F."/>
            <person name="Lam T.T."/>
            <person name="Chang Q.C."/>
            <person name="Ding S.J."/>
            <person name="Wang X.J."/>
            <person name="Zhu J.G."/>
            <person name="Ruan X.D."/>
            <person name="Zhao L."/>
            <person name="Wei J.T."/>
            <person name="Ye R.Z."/>
            <person name="Que T.C."/>
            <person name="Du C.H."/>
            <person name="Zhou Y.H."/>
            <person name="Cheng J.X."/>
            <person name="Dai P.F."/>
            <person name="Guo W.B."/>
            <person name="Han X.H."/>
            <person name="Huang E.J."/>
            <person name="Li L.F."/>
            <person name="Wei W."/>
            <person name="Gao Y.C."/>
            <person name="Liu J.Z."/>
            <person name="Shao H.Z."/>
            <person name="Wang X."/>
            <person name="Wang C.C."/>
            <person name="Yang T.C."/>
            <person name="Huo Q.B."/>
            <person name="Li W."/>
            <person name="Chen H.Y."/>
            <person name="Chen S.E."/>
            <person name="Zhou L.G."/>
            <person name="Ni X.B."/>
            <person name="Tian J.H."/>
            <person name="Sheng Y."/>
            <person name="Liu T."/>
            <person name="Pan Y.S."/>
            <person name="Xia L.Y."/>
            <person name="Li J."/>
            <person name="Zhao F."/>
            <person name="Cao W.C."/>
        </authorList>
    </citation>
    <scope>NUCLEOTIDE SEQUENCE [LARGE SCALE GENOMIC DNA]</scope>
    <source>
        <strain evidence="1">Iper-2018</strain>
    </source>
</reference>